<dbReference type="GO" id="GO:0003677">
    <property type="term" value="F:DNA binding"/>
    <property type="evidence" value="ECO:0007669"/>
    <property type="project" value="UniProtKB-KW"/>
</dbReference>
<keyword evidence="5" id="KW-0238">DNA-binding</keyword>
<dbReference type="PANTHER" id="PTHR34236">
    <property type="entry name" value="DIMETHYL SULFOXIDE REDUCTASE TRANSCRIPTIONAL ACTIVATOR"/>
    <property type="match status" value="1"/>
</dbReference>
<dbReference type="AlphaFoldDB" id="J3JE45"/>
<dbReference type="Pfam" id="PF04967">
    <property type="entry name" value="HTH_10"/>
    <property type="match status" value="1"/>
</dbReference>
<dbReference type="Gene3D" id="1.10.10.10">
    <property type="entry name" value="Winged helix-like DNA-binding domain superfamily/Winged helix DNA-binding domain"/>
    <property type="match status" value="1"/>
</dbReference>
<reference evidence="5 6" key="1">
    <citation type="journal article" date="2012" name="J. Bacteriol.">
        <title>Draft Genome Sequence of the Extremely Halophilic Archaeon Halogranum salarium B-1T.</title>
        <authorList>
            <person name="Kim K.K."/>
            <person name="Lee K.C."/>
            <person name="Lee J.S."/>
        </authorList>
    </citation>
    <scope>NUCLEOTIDE SEQUENCE [LARGE SCALE GENOMIC DNA]</scope>
    <source>
        <strain evidence="5 6">B-1</strain>
    </source>
</reference>
<dbReference type="InterPro" id="IPR056493">
    <property type="entry name" value="HVO_0513_N"/>
</dbReference>
<dbReference type="PATRIC" id="fig|1210908.3.peg.3299"/>
<dbReference type="OrthoDB" id="27447at2157"/>
<feature type="domain" description="HVO-0513-like N-terminal" evidence="4">
    <location>
        <begin position="16"/>
        <end position="152"/>
    </location>
</feature>
<proteinExistence type="predicted"/>
<evidence type="ECO:0000256" key="1">
    <source>
        <dbReference type="ARBA" id="ARBA00023015"/>
    </source>
</evidence>
<evidence type="ECO:0000256" key="2">
    <source>
        <dbReference type="ARBA" id="ARBA00023163"/>
    </source>
</evidence>
<comment type="caution">
    <text evidence="5">The sequence shown here is derived from an EMBL/GenBank/DDBJ whole genome shotgun (WGS) entry which is preliminary data.</text>
</comment>
<dbReference type="PANTHER" id="PTHR34236:SF1">
    <property type="entry name" value="DIMETHYL SULFOXIDE REDUCTASE TRANSCRIPTIONAL ACTIVATOR"/>
    <property type="match status" value="1"/>
</dbReference>
<dbReference type="InterPro" id="IPR016032">
    <property type="entry name" value="Sig_transdc_resp-reg_C-effctor"/>
</dbReference>
<dbReference type="GO" id="GO:0006355">
    <property type="term" value="P:regulation of DNA-templated transcription"/>
    <property type="evidence" value="ECO:0007669"/>
    <property type="project" value="InterPro"/>
</dbReference>
<keyword evidence="2" id="KW-0804">Transcription</keyword>
<keyword evidence="1" id="KW-0805">Transcription regulation</keyword>
<dbReference type="InterPro" id="IPR007050">
    <property type="entry name" value="HTH_bacterioopsin"/>
</dbReference>
<organism evidence="5 6">
    <name type="scientific">Halogranum salarium B-1</name>
    <dbReference type="NCBI Taxonomy" id="1210908"/>
    <lineage>
        <taxon>Archaea</taxon>
        <taxon>Methanobacteriati</taxon>
        <taxon>Methanobacteriota</taxon>
        <taxon>Stenosarchaea group</taxon>
        <taxon>Halobacteria</taxon>
        <taxon>Halobacteriales</taxon>
        <taxon>Haloferacaceae</taxon>
    </lineage>
</organism>
<dbReference type="eggNOG" id="arCOG02274">
    <property type="taxonomic scope" value="Archaea"/>
</dbReference>
<accession>J3JE45</accession>
<dbReference type="Pfam" id="PF24278">
    <property type="entry name" value="HVO_0513_N"/>
    <property type="match status" value="1"/>
</dbReference>
<evidence type="ECO:0000259" key="4">
    <source>
        <dbReference type="Pfam" id="PF24278"/>
    </source>
</evidence>
<feature type="domain" description="HTH bat-type" evidence="3">
    <location>
        <begin position="163"/>
        <end position="214"/>
    </location>
</feature>
<name>J3JE45_9EURY</name>
<dbReference type="Proteomes" id="UP000007813">
    <property type="component" value="Unassembled WGS sequence"/>
</dbReference>
<dbReference type="EMBL" id="ALJD01000009">
    <property type="protein sequence ID" value="EJN58046.1"/>
    <property type="molecule type" value="Genomic_DNA"/>
</dbReference>
<dbReference type="InterPro" id="IPR036388">
    <property type="entry name" value="WH-like_DNA-bd_sf"/>
</dbReference>
<sequence length="221" mass="24401">MRYATVTLSWTDGAVHPVDDIFAHEDAVTVEAIHYVSPGPTGQYVELLELRGDLDRAATLLDETPDALASDVTGTDDHGVAYVQCRSAGLVDDLLGTLHDYEIVVDWPIHYFDDGDVRGLHLTVIGTDRAIQQAVSNLPPVIGFTLERIGEYRPDTGVLADLLTDRQHEVFNLAVRAGYYEVPRQTTHRELAAELDLAAGTVSEHLQRIEAKLAQAYLRQQ</sequence>
<evidence type="ECO:0000259" key="3">
    <source>
        <dbReference type="Pfam" id="PF04967"/>
    </source>
</evidence>
<protein>
    <submittedName>
        <fullName evidence="5">DNA-binding protein</fullName>
    </submittedName>
</protein>
<dbReference type="SUPFAM" id="SSF46894">
    <property type="entry name" value="C-terminal effector domain of the bipartite response regulators"/>
    <property type="match status" value="1"/>
</dbReference>
<dbReference type="RefSeq" id="WP_009376824.1">
    <property type="nucleotide sequence ID" value="NZ_ALJD01000009.1"/>
</dbReference>
<gene>
    <name evidence="5" type="ORF">HSB1_34630</name>
</gene>
<evidence type="ECO:0000313" key="5">
    <source>
        <dbReference type="EMBL" id="EJN58046.1"/>
    </source>
</evidence>
<evidence type="ECO:0000313" key="6">
    <source>
        <dbReference type="Proteomes" id="UP000007813"/>
    </source>
</evidence>